<protein>
    <recommendedName>
        <fullName evidence="3">DUF1622 domain-containing protein</fullName>
    </recommendedName>
</protein>
<reference evidence="2" key="1">
    <citation type="journal article" date="2019" name="Int. J. Syst. Evol. Microbiol.">
        <title>The Global Catalogue of Microorganisms (GCM) 10K type strain sequencing project: providing services to taxonomists for standard genome sequencing and annotation.</title>
        <authorList>
            <consortium name="The Broad Institute Genomics Platform"/>
            <consortium name="The Broad Institute Genome Sequencing Center for Infectious Disease"/>
            <person name="Wu L."/>
            <person name="Ma J."/>
        </authorList>
    </citation>
    <scope>NUCLEOTIDE SEQUENCE [LARGE SCALE GENOMIC DNA]</scope>
    <source>
        <strain evidence="2">JCM 6307</strain>
    </source>
</reference>
<accession>A0ABP5ZYA6</accession>
<proteinExistence type="predicted"/>
<dbReference type="EMBL" id="BAAATA010000041">
    <property type="protein sequence ID" value="GAA2506962.1"/>
    <property type="molecule type" value="Genomic_DNA"/>
</dbReference>
<name>A0ABP5ZYA6_9ACTN</name>
<dbReference type="Proteomes" id="UP001501358">
    <property type="component" value="Unassembled WGS sequence"/>
</dbReference>
<evidence type="ECO:0000313" key="1">
    <source>
        <dbReference type="EMBL" id="GAA2506962.1"/>
    </source>
</evidence>
<keyword evidence="2" id="KW-1185">Reference proteome</keyword>
<sequence>MTAVLHSAALAVTAMGLLAVLPAFRASGSIRSALAVLLDFLTAAGLLRLAGDPSWDSVALAAAVIAVRKLVTTGLRTAGRRPRPARPPAGQE</sequence>
<dbReference type="RefSeq" id="WP_344385544.1">
    <property type="nucleotide sequence ID" value="NZ_BAAATA010000041.1"/>
</dbReference>
<evidence type="ECO:0008006" key="3">
    <source>
        <dbReference type="Google" id="ProtNLM"/>
    </source>
</evidence>
<evidence type="ECO:0000313" key="2">
    <source>
        <dbReference type="Proteomes" id="UP001501358"/>
    </source>
</evidence>
<comment type="caution">
    <text evidence="1">The sequence shown here is derived from an EMBL/GenBank/DDBJ whole genome shotgun (WGS) entry which is preliminary data.</text>
</comment>
<gene>
    <name evidence="1" type="ORF">GCM10010406_49440</name>
</gene>
<organism evidence="1 2">
    <name type="scientific">Streptomyces thermolineatus</name>
    <dbReference type="NCBI Taxonomy" id="44033"/>
    <lineage>
        <taxon>Bacteria</taxon>
        <taxon>Bacillati</taxon>
        <taxon>Actinomycetota</taxon>
        <taxon>Actinomycetes</taxon>
        <taxon>Kitasatosporales</taxon>
        <taxon>Streptomycetaceae</taxon>
        <taxon>Streptomyces</taxon>
    </lineage>
</organism>